<dbReference type="Pfam" id="PF20451">
    <property type="entry name" value="Calmod_bind_M"/>
    <property type="match status" value="1"/>
</dbReference>
<dbReference type="PANTHER" id="PTHR31713:SF96">
    <property type="entry name" value="OS02G0562300 PROTEIN"/>
    <property type="match status" value="1"/>
</dbReference>
<dbReference type="PANTHER" id="PTHR31713">
    <property type="entry name" value="OS02G0177800 PROTEIN"/>
    <property type="match status" value="1"/>
</dbReference>
<feature type="domain" description="Calmodulin binding protein central" evidence="1">
    <location>
        <begin position="10"/>
        <end position="76"/>
    </location>
</feature>
<sequence>GNKKHFPPSPKDKIWRLVNISKGGNVHKRLSQDLQIKTVEDLLGFNNQTHLIPLLHKTFGQSSRKLRETIKHAKSCYPPPPPSVTCQGQKCLSQNILNSYHHRHERQHVEETAALLHTFSGPMGSLQQED</sequence>
<evidence type="ECO:0000313" key="3">
    <source>
        <dbReference type="Proteomes" id="UP001341840"/>
    </source>
</evidence>
<keyword evidence="3" id="KW-1185">Reference proteome</keyword>
<comment type="caution">
    <text evidence="2">The sequence shown here is derived from an EMBL/GenBank/DDBJ whole genome shotgun (WGS) entry which is preliminary data.</text>
</comment>
<dbReference type="EMBL" id="JASCZI010213145">
    <property type="protein sequence ID" value="MED6200893.1"/>
    <property type="molecule type" value="Genomic_DNA"/>
</dbReference>
<reference evidence="2 3" key="1">
    <citation type="journal article" date="2023" name="Plants (Basel)">
        <title>Bridging the Gap: Combining Genomics and Transcriptomics Approaches to Understand Stylosanthes scabra, an Orphan Legume from the Brazilian Caatinga.</title>
        <authorList>
            <person name="Ferreira-Neto J.R.C."/>
            <person name="da Silva M.D."/>
            <person name="Binneck E."/>
            <person name="de Melo N.F."/>
            <person name="da Silva R.H."/>
            <person name="de Melo A.L.T.M."/>
            <person name="Pandolfi V."/>
            <person name="Bustamante F.O."/>
            <person name="Brasileiro-Vidal A.C."/>
            <person name="Benko-Iseppon A.M."/>
        </authorList>
    </citation>
    <scope>NUCLEOTIDE SEQUENCE [LARGE SCALE GENOMIC DNA]</scope>
    <source>
        <tissue evidence="2">Leaves</tissue>
    </source>
</reference>
<proteinExistence type="predicted"/>
<gene>
    <name evidence="2" type="ORF">PIB30_089786</name>
</gene>
<feature type="non-terminal residue" evidence="2">
    <location>
        <position position="1"/>
    </location>
</feature>
<dbReference type="InterPro" id="IPR046830">
    <property type="entry name" value="Calmod_bind_M"/>
</dbReference>
<dbReference type="InterPro" id="IPR012416">
    <property type="entry name" value="CBP60"/>
</dbReference>
<dbReference type="Proteomes" id="UP001341840">
    <property type="component" value="Unassembled WGS sequence"/>
</dbReference>
<evidence type="ECO:0000313" key="2">
    <source>
        <dbReference type="EMBL" id="MED6200893.1"/>
    </source>
</evidence>
<organism evidence="2 3">
    <name type="scientific">Stylosanthes scabra</name>
    <dbReference type="NCBI Taxonomy" id="79078"/>
    <lineage>
        <taxon>Eukaryota</taxon>
        <taxon>Viridiplantae</taxon>
        <taxon>Streptophyta</taxon>
        <taxon>Embryophyta</taxon>
        <taxon>Tracheophyta</taxon>
        <taxon>Spermatophyta</taxon>
        <taxon>Magnoliopsida</taxon>
        <taxon>eudicotyledons</taxon>
        <taxon>Gunneridae</taxon>
        <taxon>Pentapetalae</taxon>
        <taxon>rosids</taxon>
        <taxon>fabids</taxon>
        <taxon>Fabales</taxon>
        <taxon>Fabaceae</taxon>
        <taxon>Papilionoideae</taxon>
        <taxon>50 kb inversion clade</taxon>
        <taxon>dalbergioids sensu lato</taxon>
        <taxon>Dalbergieae</taxon>
        <taxon>Pterocarpus clade</taxon>
        <taxon>Stylosanthes</taxon>
    </lineage>
</organism>
<accession>A0ABU6XVW4</accession>
<protein>
    <recommendedName>
        <fullName evidence="1">Calmodulin binding protein central domain-containing protein</fullName>
    </recommendedName>
</protein>
<evidence type="ECO:0000259" key="1">
    <source>
        <dbReference type="Pfam" id="PF20451"/>
    </source>
</evidence>
<name>A0ABU6XVW4_9FABA</name>